<comment type="caution">
    <text evidence="1">The sequence shown here is derived from an EMBL/GenBank/DDBJ whole genome shotgun (WGS) entry which is preliminary data.</text>
</comment>
<dbReference type="EMBL" id="REGN01002176">
    <property type="protein sequence ID" value="RNA29682.1"/>
    <property type="molecule type" value="Genomic_DNA"/>
</dbReference>
<dbReference type="AlphaFoldDB" id="A0A3M7S1Q2"/>
<sequence length="108" mass="12930">MDKSHSIIKNLGTEITIFILKCLPDEFRKWIQIMSKIHKIFFFIVETLLISYFENKIFFQLSPTRSRSLKEKITIKFRIHEMNSILPNFQSLIVGHLIKKNSKKKLYL</sequence>
<keyword evidence="2" id="KW-1185">Reference proteome</keyword>
<reference evidence="1 2" key="1">
    <citation type="journal article" date="2018" name="Sci. Rep.">
        <title>Genomic signatures of local adaptation to the degree of environmental predictability in rotifers.</title>
        <authorList>
            <person name="Franch-Gras L."/>
            <person name="Hahn C."/>
            <person name="Garcia-Roger E.M."/>
            <person name="Carmona M.J."/>
            <person name="Serra M."/>
            <person name="Gomez A."/>
        </authorList>
    </citation>
    <scope>NUCLEOTIDE SEQUENCE [LARGE SCALE GENOMIC DNA]</scope>
    <source>
        <strain evidence="1">HYR1</strain>
    </source>
</reference>
<name>A0A3M7S1Q2_BRAPC</name>
<protein>
    <submittedName>
        <fullName evidence="1">Uncharacterized protein</fullName>
    </submittedName>
</protein>
<dbReference type="Proteomes" id="UP000276133">
    <property type="component" value="Unassembled WGS sequence"/>
</dbReference>
<organism evidence="1 2">
    <name type="scientific">Brachionus plicatilis</name>
    <name type="common">Marine rotifer</name>
    <name type="synonym">Brachionus muelleri</name>
    <dbReference type="NCBI Taxonomy" id="10195"/>
    <lineage>
        <taxon>Eukaryota</taxon>
        <taxon>Metazoa</taxon>
        <taxon>Spiralia</taxon>
        <taxon>Gnathifera</taxon>
        <taxon>Rotifera</taxon>
        <taxon>Eurotatoria</taxon>
        <taxon>Monogononta</taxon>
        <taxon>Pseudotrocha</taxon>
        <taxon>Ploima</taxon>
        <taxon>Brachionidae</taxon>
        <taxon>Brachionus</taxon>
    </lineage>
</organism>
<gene>
    <name evidence="1" type="ORF">BpHYR1_007557</name>
</gene>
<evidence type="ECO:0000313" key="1">
    <source>
        <dbReference type="EMBL" id="RNA29682.1"/>
    </source>
</evidence>
<proteinExistence type="predicted"/>
<accession>A0A3M7S1Q2</accession>
<evidence type="ECO:0000313" key="2">
    <source>
        <dbReference type="Proteomes" id="UP000276133"/>
    </source>
</evidence>